<name>F4SCB6_MELLP</name>
<accession>F4SCB6</accession>
<dbReference type="AlphaFoldDB" id="F4SCB6"/>
<sequence>MQLSEDMKYKAEYRSYSVLIGCGGSNRVQNLHYEIRATGYSPEIFKLEPKHYYFLRGSFFPTKTSDTYDDEFFFEGSDRATPVVEESMQFLKKNPTDDDLVSLYAIVQHCDFHPETKDPRSSTVEYRIPPFKHLSGSPKIVKNGRECQFHGYVKDFNEETNCYIVIVAPTSGHVEVNSRGHASKASNSTASNTRPQIVKFNPRGAKAPFRSPLIASYTSSSIPFPPSDRTASSLSSGSGTSNPNPIVRATPPAKKRQRAQPKRKVAQVVEHDSTEEV</sequence>
<evidence type="ECO:0000313" key="3">
    <source>
        <dbReference type="Proteomes" id="UP000001072"/>
    </source>
</evidence>
<proteinExistence type="predicted"/>
<feature type="compositionally biased region" description="Low complexity" evidence="1">
    <location>
        <begin position="183"/>
        <end position="193"/>
    </location>
</feature>
<feature type="region of interest" description="Disordered" evidence="1">
    <location>
        <begin position="218"/>
        <end position="277"/>
    </location>
</feature>
<dbReference type="Proteomes" id="UP000001072">
    <property type="component" value="Unassembled WGS sequence"/>
</dbReference>
<reference evidence="3" key="1">
    <citation type="journal article" date="2011" name="Proc. Natl. Acad. Sci. U.S.A.">
        <title>Obligate biotrophy features unraveled by the genomic analysis of rust fungi.</title>
        <authorList>
            <person name="Duplessis S."/>
            <person name="Cuomo C.A."/>
            <person name="Lin Y.-C."/>
            <person name="Aerts A."/>
            <person name="Tisserant E."/>
            <person name="Veneault-Fourrey C."/>
            <person name="Joly D.L."/>
            <person name="Hacquard S."/>
            <person name="Amselem J."/>
            <person name="Cantarel B.L."/>
            <person name="Chiu R."/>
            <person name="Coutinho P.M."/>
            <person name="Feau N."/>
            <person name="Field M."/>
            <person name="Frey P."/>
            <person name="Gelhaye E."/>
            <person name="Goldberg J."/>
            <person name="Grabherr M.G."/>
            <person name="Kodira C.D."/>
            <person name="Kohler A."/>
            <person name="Kuees U."/>
            <person name="Lindquist E.A."/>
            <person name="Lucas S.M."/>
            <person name="Mago R."/>
            <person name="Mauceli E."/>
            <person name="Morin E."/>
            <person name="Murat C."/>
            <person name="Pangilinan J.L."/>
            <person name="Park R."/>
            <person name="Pearson M."/>
            <person name="Quesneville H."/>
            <person name="Rouhier N."/>
            <person name="Sakthikumar S."/>
            <person name="Salamov A.A."/>
            <person name="Schmutz J."/>
            <person name="Selles B."/>
            <person name="Shapiro H."/>
            <person name="Tanguay P."/>
            <person name="Tuskan G.A."/>
            <person name="Henrissat B."/>
            <person name="Van de Peer Y."/>
            <person name="Rouze P."/>
            <person name="Ellis J.G."/>
            <person name="Dodds P.N."/>
            <person name="Schein J.E."/>
            <person name="Zhong S."/>
            <person name="Hamelin R.C."/>
            <person name="Grigoriev I.V."/>
            <person name="Szabo L.J."/>
            <person name="Martin F."/>
        </authorList>
    </citation>
    <scope>NUCLEOTIDE SEQUENCE [LARGE SCALE GENOMIC DNA]</scope>
    <source>
        <strain evidence="3">98AG31 / pathotype 3-4-7</strain>
    </source>
</reference>
<feature type="compositionally biased region" description="Low complexity" evidence="1">
    <location>
        <begin position="232"/>
        <end position="241"/>
    </location>
</feature>
<evidence type="ECO:0000313" key="2">
    <source>
        <dbReference type="EMBL" id="EGF97710.1"/>
    </source>
</evidence>
<dbReference type="InParanoid" id="F4SCB6"/>
<dbReference type="EMBL" id="GL883205">
    <property type="protein sequence ID" value="EGF97710.1"/>
    <property type="molecule type" value="Genomic_DNA"/>
</dbReference>
<dbReference type="GeneID" id="18933503"/>
<dbReference type="VEuPathDB" id="FungiDB:MELLADRAFT_84522"/>
<dbReference type="KEGG" id="mlr:MELLADRAFT_84522"/>
<protein>
    <submittedName>
        <fullName evidence="2">Uncharacterized protein</fullName>
    </submittedName>
</protein>
<gene>
    <name evidence="2" type="ORF">MELLADRAFT_84522</name>
</gene>
<organism evidence="3">
    <name type="scientific">Melampsora larici-populina (strain 98AG31 / pathotype 3-4-7)</name>
    <name type="common">Poplar leaf rust fungus</name>
    <dbReference type="NCBI Taxonomy" id="747676"/>
    <lineage>
        <taxon>Eukaryota</taxon>
        <taxon>Fungi</taxon>
        <taxon>Dikarya</taxon>
        <taxon>Basidiomycota</taxon>
        <taxon>Pucciniomycotina</taxon>
        <taxon>Pucciniomycetes</taxon>
        <taxon>Pucciniales</taxon>
        <taxon>Melampsoraceae</taxon>
        <taxon>Melampsora</taxon>
    </lineage>
</organism>
<feature type="compositionally biased region" description="Basic residues" evidence="1">
    <location>
        <begin position="253"/>
        <end position="265"/>
    </location>
</feature>
<feature type="region of interest" description="Disordered" evidence="1">
    <location>
        <begin position="177"/>
        <end position="204"/>
    </location>
</feature>
<keyword evidence="3" id="KW-1185">Reference proteome</keyword>
<dbReference type="HOGENOM" id="CLU_052203_1_1_1"/>
<dbReference type="RefSeq" id="XP_007419033.1">
    <property type="nucleotide sequence ID" value="XM_007418971.1"/>
</dbReference>
<dbReference type="OrthoDB" id="2516518at2759"/>
<evidence type="ECO:0000256" key="1">
    <source>
        <dbReference type="SAM" id="MobiDB-lite"/>
    </source>
</evidence>